<feature type="non-terminal residue" evidence="11">
    <location>
        <position position="311"/>
    </location>
</feature>
<evidence type="ECO:0000256" key="3">
    <source>
        <dbReference type="ARBA" id="ARBA00022676"/>
    </source>
</evidence>
<keyword evidence="12" id="KW-1185">Reference proteome</keyword>
<evidence type="ECO:0000256" key="4">
    <source>
        <dbReference type="ARBA" id="ARBA00022679"/>
    </source>
</evidence>
<dbReference type="EC" id="2.4.1.-" evidence="10"/>
<evidence type="ECO:0000313" key="12">
    <source>
        <dbReference type="Proteomes" id="UP001497623"/>
    </source>
</evidence>
<keyword evidence="6" id="KW-0735">Signal-anchor</keyword>
<evidence type="ECO:0000256" key="7">
    <source>
        <dbReference type="ARBA" id="ARBA00022989"/>
    </source>
</evidence>
<keyword evidence="4" id="KW-0808">Transferase</keyword>
<evidence type="ECO:0000313" key="11">
    <source>
        <dbReference type="EMBL" id="CAL4116025.1"/>
    </source>
</evidence>
<evidence type="ECO:0000256" key="5">
    <source>
        <dbReference type="ARBA" id="ARBA00022692"/>
    </source>
</evidence>
<dbReference type="Proteomes" id="UP001497623">
    <property type="component" value="Unassembled WGS sequence"/>
</dbReference>
<accession>A0AAV2R893</accession>
<dbReference type="PANTHER" id="PTHR11214:SF3">
    <property type="entry name" value="BETA-1,3-GALACTOSYLTRANSFERASE 6"/>
    <property type="match status" value="1"/>
</dbReference>
<evidence type="ECO:0000256" key="8">
    <source>
        <dbReference type="ARBA" id="ARBA00023034"/>
    </source>
</evidence>
<name>A0AAV2R893_MEGNR</name>
<dbReference type="GO" id="GO:0016758">
    <property type="term" value="F:hexosyltransferase activity"/>
    <property type="evidence" value="ECO:0007669"/>
    <property type="project" value="InterPro"/>
</dbReference>
<evidence type="ECO:0000256" key="6">
    <source>
        <dbReference type="ARBA" id="ARBA00022968"/>
    </source>
</evidence>
<protein>
    <recommendedName>
        <fullName evidence="10">Hexosyltransferase</fullName>
        <ecNumber evidence="10">2.4.1.-</ecNumber>
    </recommendedName>
</protein>
<keyword evidence="5" id="KW-0812">Transmembrane</keyword>
<keyword evidence="7" id="KW-1133">Transmembrane helix</keyword>
<dbReference type="Gene3D" id="3.90.550.50">
    <property type="match status" value="1"/>
</dbReference>
<comment type="caution">
    <text evidence="11">The sequence shown here is derived from an EMBL/GenBank/DDBJ whole genome shotgun (WGS) entry which is preliminary data.</text>
</comment>
<dbReference type="EMBL" id="CAXKWB010016404">
    <property type="protein sequence ID" value="CAL4116025.1"/>
    <property type="molecule type" value="Genomic_DNA"/>
</dbReference>
<evidence type="ECO:0000256" key="10">
    <source>
        <dbReference type="RuleBase" id="RU363063"/>
    </source>
</evidence>
<sequence length="311" mass="36583">MCYRQRQLRHTCYSFNLQVRNSSLKNVQLPQVQQFLKLSLQMQHGHKSKIQQAVNRGSQPYRIYFPFDEPSFCSETPDLQIIAYVASTIVAVGKRNITRNTWGSAYTHGLRLRVVFMVGKPKNDNEENILQTESDHYHDIIQGDFTDQYHLVAYKILSSMYWVNTRCPSVPWVIRADDDILVDIFLLRKILPRVSTEGFNCYIMSHSDTNIYIYWAIDSIQYSLIYRLDFCTKKYASFVYFFKHHKMVKTVTKIVCPGPPYVWFIYPCILKSTHTKHFCPGQLLHCGRVEAEYANIIISSNDVNYRVFIYY</sequence>
<evidence type="ECO:0000256" key="2">
    <source>
        <dbReference type="ARBA" id="ARBA00008661"/>
    </source>
</evidence>
<keyword evidence="8 10" id="KW-0333">Golgi apparatus</keyword>
<proteinExistence type="inferred from homology"/>
<reference evidence="11 12" key="1">
    <citation type="submission" date="2024-05" db="EMBL/GenBank/DDBJ databases">
        <authorList>
            <person name="Wallberg A."/>
        </authorList>
    </citation>
    <scope>NUCLEOTIDE SEQUENCE [LARGE SCALE GENOMIC DNA]</scope>
</reference>
<evidence type="ECO:0000256" key="9">
    <source>
        <dbReference type="ARBA" id="ARBA00023136"/>
    </source>
</evidence>
<keyword evidence="3 10" id="KW-0328">Glycosyltransferase</keyword>
<organism evidence="11 12">
    <name type="scientific">Meganyctiphanes norvegica</name>
    <name type="common">Northern krill</name>
    <name type="synonym">Thysanopoda norvegica</name>
    <dbReference type="NCBI Taxonomy" id="48144"/>
    <lineage>
        <taxon>Eukaryota</taxon>
        <taxon>Metazoa</taxon>
        <taxon>Ecdysozoa</taxon>
        <taxon>Arthropoda</taxon>
        <taxon>Crustacea</taxon>
        <taxon>Multicrustacea</taxon>
        <taxon>Malacostraca</taxon>
        <taxon>Eumalacostraca</taxon>
        <taxon>Eucarida</taxon>
        <taxon>Euphausiacea</taxon>
        <taxon>Euphausiidae</taxon>
        <taxon>Meganyctiphanes</taxon>
    </lineage>
</organism>
<dbReference type="Pfam" id="PF01762">
    <property type="entry name" value="Galactosyl_T"/>
    <property type="match status" value="1"/>
</dbReference>
<comment type="similarity">
    <text evidence="2 10">Belongs to the glycosyltransferase 31 family.</text>
</comment>
<dbReference type="InterPro" id="IPR002659">
    <property type="entry name" value="Glyco_trans_31"/>
</dbReference>
<gene>
    <name evidence="11" type="ORF">MNOR_LOCUS20883</name>
</gene>
<dbReference type="GO" id="GO:0000139">
    <property type="term" value="C:Golgi membrane"/>
    <property type="evidence" value="ECO:0007669"/>
    <property type="project" value="UniProtKB-SubCell"/>
</dbReference>
<evidence type="ECO:0000256" key="1">
    <source>
        <dbReference type="ARBA" id="ARBA00004323"/>
    </source>
</evidence>
<dbReference type="GO" id="GO:0006493">
    <property type="term" value="P:protein O-linked glycosylation"/>
    <property type="evidence" value="ECO:0007669"/>
    <property type="project" value="TreeGrafter"/>
</dbReference>
<comment type="subcellular location">
    <subcellularLocation>
        <location evidence="1 10">Golgi apparatus membrane</location>
        <topology evidence="1 10">Single-pass type II membrane protein</topology>
    </subcellularLocation>
</comment>
<dbReference type="PANTHER" id="PTHR11214">
    <property type="entry name" value="BETA-1,3-N-ACETYLGLUCOSAMINYLTRANSFERASE"/>
    <property type="match status" value="1"/>
</dbReference>
<keyword evidence="9" id="KW-0472">Membrane</keyword>
<dbReference type="AlphaFoldDB" id="A0AAV2R893"/>